<dbReference type="GO" id="GO:0098021">
    <property type="term" value="C:viral capsid, decoration"/>
    <property type="evidence" value="ECO:0007669"/>
    <property type="project" value="UniProtKB-UniRule"/>
</dbReference>
<organism evidence="2 3">
    <name type="scientific">Acinetobacter phage vB_ApiM_fHyAci03</name>
    <dbReference type="NCBI Taxonomy" id="2269366"/>
    <lineage>
        <taxon>Viruses</taxon>
        <taxon>Duplodnaviria</taxon>
        <taxon>Heunggongvirae</taxon>
        <taxon>Uroviricota</taxon>
        <taxon>Caudoviricetes</taxon>
        <taxon>Pantevenvirales</taxon>
        <taxon>Straboviridae</taxon>
        <taxon>Twarogvirinae</taxon>
        <taxon>Lazarusvirus</taxon>
        <taxon>Lazarusvirus fhyacithree</taxon>
    </lineage>
</organism>
<protein>
    <recommendedName>
        <fullName evidence="1">Highly immunogenic outer capsid protein</fullName>
        <shortName evidence="1">Hoc</shortName>
    </recommendedName>
</protein>
<keyword evidence="3" id="KW-1185">Reference proteome</keyword>
<proteinExistence type="inferred from homology"/>
<evidence type="ECO:0000313" key="3">
    <source>
        <dbReference type="Proteomes" id="UP000255697"/>
    </source>
</evidence>
<comment type="subunit">
    <text evidence="1">Monomer. Interacts with the major capsid protein; one hoc molecule associates with each hexamer facet.</text>
</comment>
<evidence type="ECO:0000313" key="2">
    <source>
        <dbReference type="EMBL" id="AXF40753.1"/>
    </source>
</evidence>
<comment type="similarity">
    <text evidence="1">Belongs to the Tevenvirinae Hoc family.</text>
</comment>
<dbReference type="RefSeq" id="YP_009880954.1">
    <property type="nucleotide sequence ID" value="NC_049438.1"/>
</dbReference>
<dbReference type="EMBL" id="MH460829">
    <property type="protein sequence ID" value="AXF40753.1"/>
    <property type="molecule type" value="Genomic_DNA"/>
</dbReference>
<keyword evidence="1" id="KW-0167">Capsid protein</keyword>
<comment type="caution">
    <text evidence="1">Lacks conserved residue(s) required for the propagation of feature annotation.</text>
</comment>
<comment type="function">
    <text evidence="1">Capsid decoration protein that binds as a monomer at the center of each major capsid protein hexamer once maturation and expension of the capsid has occured. It only has a marginal effect on head stability. Dispensable for the head morphogenesis and phage infection.</text>
</comment>
<gene>
    <name evidence="2" type="primary">hoc</name>
    <name evidence="2" type="ORF">Ac3_192</name>
</gene>
<dbReference type="GeneID" id="55810215"/>
<evidence type="ECO:0000256" key="1">
    <source>
        <dbReference type="HAMAP-Rule" id="MF_04116"/>
    </source>
</evidence>
<keyword evidence="1" id="KW-0946">Virion</keyword>
<sequence>MATTLQISPVNPSVEKGKTQKFTATVTGAPEGSTVEYKWEVDGVAQTSTTNTLDYVTTKVGTNVIKVTSTTKVEGEADDVKTATTNLTVTKITQTTTGSIATSKPTINFGESYTATATVAGQPAGATITYLWSDGSTTATTTKTPTAPGPVKLTCKITVKATDYTDKIIDSNELTITVNKTAMTGVNFNVLADSSDVKVGDVYSVDAIASGGPAGVTYAYAWNTGETTAKINVTASSVGTVNHECTLTATHANYLPFTVKKSTSVNVAEKEIVIPEDKRQYVHPLPHRNSAYIWAGWWVMDEIEKITKTGGDWKQPPEDNPYYYHLLTLAKMIKDFPEVDVQESRHGRIVHRSALDAGIIY</sequence>
<dbReference type="HAMAP" id="MF_04116">
    <property type="entry name" value="HOC_T4"/>
    <property type="match status" value="1"/>
</dbReference>
<accession>A0A345AV20</accession>
<name>A0A345AV20_9CAUD</name>
<dbReference type="InterPro" id="IPR038998">
    <property type="entry name" value="HOC"/>
</dbReference>
<dbReference type="Proteomes" id="UP000255697">
    <property type="component" value="Segment"/>
</dbReference>
<dbReference type="KEGG" id="vg:55810215"/>
<comment type="subcellular location">
    <subcellularLocation>
        <location evidence="1">Virion</location>
    </subcellularLocation>
</comment>
<reference evidence="3" key="1">
    <citation type="submission" date="2018-06" db="EMBL/GenBank/DDBJ databases">
        <title>Whole genome analysis of phage vB_ApiM_fHyAci03 infecting Acinetobacter pittii.</title>
        <authorList>
            <person name="Kiljunen S."/>
            <person name="Wicklund A."/>
            <person name="Skurnik M."/>
        </authorList>
    </citation>
    <scope>NUCLEOTIDE SEQUENCE [LARGE SCALE GENOMIC DNA]</scope>
</reference>